<evidence type="ECO:0000256" key="6">
    <source>
        <dbReference type="ARBA" id="ARBA00022989"/>
    </source>
</evidence>
<feature type="transmembrane region" description="Helical" evidence="9">
    <location>
        <begin position="145"/>
        <end position="165"/>
    </location>
</feature>
<evidence type="ECO:0000256" key="7">
    <source>
        <dbReference type="ARBA" id="ARBA00023136"/>
    </source>
</evidence>
<evidence type="ECO:0000256" key="5">
    <source>
        <dbReference type="ARBA" id="ARBA00022692"/>
    </source>
</evidence>
<dbReference type="InterPro" id="IPR000522">
    <property type="entry name" value="ABC_transptr_permease_BtuC"/>
</dbReference>
<feature type="region of interest" description="Disordered" evidence="8">
    <location>
        <begin position="1"/>
        <end position="22"/>
    </location>
</feature>
<dbReference type="EMBL" id="LK995465">
    <property type="protein sequence ID" value="CED90110.1"/>
    <property type="molecule type" value="Genomic_DNA"/>
</dbReference>
<dbReference type="AlphaFoldDB" id="A0A1L7RJH5"/>
<dbReference type="PANTHER" id="PTHR30472:SF24">
    <property type="entry name" value="FERRIC ENTEROBACTIN TRANSPORT SYSTEM PERMEASE PROTEIN FEPG"/>
    <property type="match status" value="1"/>
</dbReference>
<evidence type="ECO:0000256" key="4">
    <source>
        <dbReference type="ARBA" id="ARBA00022475"/>
    </source>
</evidence>
<dbReference type="GO" id="GO:0022857">
    <property type="term" value="F:transmembrane transporter activity"/>
    <property type="evidence" value="ECO:0007669"/>
    <property type="project" value="InterPro"/>
</dbReference>
<keyword evidence="7 9" id="KW-0472">Membrane</keyword>
<dbReference type="CDD" id="cd06550">
    <property type="entry name" value="TM_ABC_iron-siderophores_like"/>
    <property type="match status" value="1"/>
</dbReference>
<keyword evidence="3" id="KW-0813">Transport</keyword>
<comment type="similarity">
    <text evidence="2">Belongs to the binding-protein-dependent transport system permease family. FecCD subfamily.</text>
</comment>
<feature type="transmembrane region" description="Helical" evidence="9">
    <location>
        <begin position="171"/>
        <end position="191"/>
    </location>
</feature>
<feature type="compositionally biased region" description="Low complexity" evidence="8">
    <location>
        <begin position="11"/>
        <end position="20"/>
    </location>
</feature>
<evidence type="ECO:0000256" key="1">
    <source>
        <dbReference type="ARBA" id="ARBA00004651"/>
    </source>
</evidence>
<dbReference type="Gene3D" id="1.10.3470.10">
    <property type="entry name" value="ABC transporter involved in vitamin B12 uptake, BtuC"/>
    <property type="match status" value="1"/>
</dbReference>
<feature type="transmembrane region" description="Helical" evidence="9">
    <location>
        <begin position="115"/>
        <end position="133"/>
    </location>
</feature>
<comment type="subcellular location">
    <subcellularLocation>
        <location evidence="1">Cell membrane</location>
        <topology evidence="1">Multi-pass membrane protein</topology>
    </subcellularLocation>
</comment>
<proteinExistence type="inferred from homology"/>
<feature type="transmembrane region" description="Helical" evidence="9">
    <location>
        <begin position="289"/>
        <end position="315"/>
    </location>
</feature>
<feature type="compositionally biased region" description="Gly residues" evidence="8">
    <location>
        <begin position="1"/>
        <end position="10"/>
    </location>
</feature>
<dbReference type="PANTHER" id="PTHR30472">
    <property type="entry name" value="FERRIC ENTEROBACTIN TRANSPORT SYSTEM PERMEASE PROTEIN"/>
    <property type="match status" value="1"/>
</dbReference>
<keyword evidence="4" id="KW-1003">Cell membrane</keyword>
<dbReference type="GO" id="GO:0005886">
    <property type="term" value="C:plasma membrane"/>
    <property type="evidence" value="ECO:0007669"/>
    <property type="project" value="UniProtKB-SubCell"/>
</dbReference>
<dbReference type="InterPro" id="IPR037294">
    <property type="entry name" value="ABC_BtuC-like"/>
</dbReference>
<dbReference type="Pfam" id="PF01032">
    <property type="entry name" value="FecCD"/>
    <property type="match status" value="1"/>
</dbReference>
<evidence type="ECO:0000256" key="2">
    <source>
        <dbReference type="ARBA" id="ARBA00007935"/>
    </source>
</evidence>
<feature type="transmembrane region" description="Helical" evidence="9">
    <location>
        <begin position="60"/>
        <end position="80"/>
    </location>
</feature>
<sequence>MRAWGNGAGASRGQAARSAGLRTVAGPDADTRAAHAVGPPAGRLLLRPGPGRSLMVRRRALAVATALVAVAAAVGAYTLLTGAYELSAADALRVLAGGGSELDRFIVLGQRLPRIVAAALIGAMLALSGAIFQSLSHNPLGSPDIVGFTTGATTGGLLVILVSATSSTATIALGTTVGGFATAAVVVMVALRRGGAGENLVLAGVALSQTLSALNDYLLSRATIQQAEVARAWQYGSLNAITWAQVRPLIVGAALLIPLSAWMGRPAAVLELGDDAATSLGLGVGRLRAAMVGYGVVLAAVCVAVAGPIGFLALAAPQLAQRLARTAGLTLSVSAAMGAALLVVADLLAQRLLAPFQIPVGLLSAACGGLYLMWLLGLRAPGGPGRP</sequence>
<feature type="transmembrane region" description="Helical" evidence="9">
    <location>
        <begin position="356"/>
        <end position="378"/>
    </location>
</feature>
<evidence type="ECO:0000256" key="8">
    <source>
        <dbReference type="SAM" id="MobiDB-lite"/>
    </source>
</evidence>
<feature type="transmembrane region" description="Helical" evidence="9">
    <location>
        <begin position="327"/>
        <end position="350"/>
    </location>
</feature>
<organism evidence="10">
    <name type="scientific">Actinomyces succiniciruminis</name>
    <dbReference type="NCBI Taxonomy" id="1522002"/>
    <lineage>
        <taxon>Bacteria</taxon>
        <taxon>Bacillati</taxon>
        <taxon>Actinomycetota</taxon>
        <taxon>Actinomycetes</taxon>
        <taxon>Actinomycetales</taxon>
        <taxon>Actinomycetaceae</taxon>
        <taxon>Actinomyces</taxon>
    </lineage>
</organism>
<gene>
    <name evidence="10" type="ORF">AAM4_0215</name>
</gene>
<keyword evidence="6 9" id="KW-1133">Transmembrane helix</keyword>
<dbReference type="GO" id="GO:0033214">
    <property type="term" value="P:siderophore-iron import into cell"/>
    <property type="evidence" value="ECO:0007669"/>
    <property type="project" value="TreeGrafter"/>
</dbReference>
<name>A0A1L7RJH5_9ACTO</name>
<accession>A0A1L7RJH5</accession>
<reference evidence="10" key="1">
    <citation type="submission" date="2014-07" db="EMBL/GenBank/DDBJ databases">
        <authorList>
            <person name="Zhang J.E."/>
            <person name="Yang H."/>
            <person name="Guo J."/>
            <person name="Deng Z."/>
            <person name="Luo H."/>
            <person name="Luo M."/>
            <person name="Zhao B."/>
        </authorList>
    </citation>
    <scope>NUCLEOTIDE SEQUENCE</scope>
    <source>
        <strain evidence="10">AM4</strain>
    </source>
</reference>
<evidence type="ECO:0000256" key="3">
    <source>
        <dbReference type="ARBA" id="ARBA00022448"/>
    </source>
</evidence>
<keyword evidence="5 9" id="KW-0812">Transmembrane</keyword>
<evidence type="ECO:0000256" key="9">
    <source>
        <dbReference type="SAM" id="Phobius"/>
    </source>
</evidence>
<protein>
    <submittedName>
        <fullName evidence="10">Iron chelate uptake ABC transporter, FeCT, permease protein</fullName>
    </submittedName>
</protein>
<dbReference type="SUPFAM" id="SSF81345">
    <property type="entry name" value="ABC transporter involved in vitamin B12 uptake, BtuC"/>
    <property type="match status" value="1"/>
</dbReference>
<evidence type="ECO:0000313" key="10">
    <source>
        <dbReference type="EMBL" id="CED90110.1"/>
    </source>
</evidence>